<proteinExistence type="predicted"/>
<dbReference type="EMBL" id="MN738888">
    <property type="protein sequence ID" value="QHT29952.1"/>
    <property type="molecule type" value="Genomic_DNA"/>
</dbReference>
<evidence type="ECO:0000313" key="3">
    <source>
        <dbReference type="EMBL" id="QHT29952.1"/>
    </source>
</evidence>
<evidence type="ECO:0000256" key="1">
    <source>
        <dbReference type="SAM" id="MobiDB-lite"/>
    </source>
</evidence>
<dbReference type="SMART" id="SM00060">
    <property type="entry name" value="FN3"/>
    <property type="match status" value="2"/>
</dbReference>
<accession>A0A6C0EMN7</accession>
<dbReference type="SUPFAM" id="SSF49265">
    <property type="entry name" value="Fibronectin type III"/>
    <property type="match status" value="1"/>
</dbReference>
<organism evidence="3">
    <name type="scientific">viral metagenome</name>
    <dbReference type="NCBI Taxonomy" id="1070528"/>
    <lineage>
        <taxon>unclassified sequences</taxon>
        <taxon>metagenomes</taxon>
        <taxon>organismal metagenomes</taxon>
    </lineage>
</organism>
<sequence length="706" mass="67963">MSTGPQGIQGYQGIQGLQGIPGPTGIQGPAGIQGIAGLPGGATGPTGAGAAITLSGPSIQGGVITATGLAGGQTGLYMNQNMTFNGTTLILNASQNMCNNSITNVCNVGLTYTAPFTPSSVSGCVLWLDGADTTTMTFSTGTSNLTTWKDKSTNSYTATNFGTPVYAPNIKNSNGVVQCTSGAGVTVPSFAISPQMSAFIVYYPNGQGTSGPPIEQSSNTSVYQGFLMQSAASNFLIRTSIPAPSGLTFSQSGTAVVGAWSAYTGAVSYSYTVYSNSIYSYNGTAVSGASGTITAPTATFTHSSPVSGTYYYYTVSVTTSTSVGTSLLATSGIVQYIPNITPSVTVTNSTSTATVSGTTYYYFKTTGSTSTTITNPGYSFNIFVLGGGGGGGNYGGGGGGAGGLVQLTSVLTSGTYTAIVGTGGNASPGLISSGTNGNNSQFCNATTALATAIGGGYGGNGSGSGSSGSNGASGGCGGGAGSVGTSATGGAGTTGQGYAGGSATGAGAGGGGIGGAGCNATVTNQGSLGGIGITYSDGNQYGGGGAGPSQQSGTRVLGTYGGGSGEYAATGGAPATKGSNNTGGGGGGLWNGSSDNSGGSGIIILSAPPQTTPSPTSPTLSITSGTATLGWVAASGATSNYWTLYRSTSNGYYGISNASGTTTGSATAPVTAPTGLTSGAYWYFTVAASNAGGGFSPVAVSSIVSY</sequence>
<reference evidence="3" key="1">
    <citation type="journal article" date="2020" name="Nature">
        <title>Giant virus diversity and host interactions through global metagenomics.</title>
        <authorList>
            <person name="Schulz F."/>
            <person name="Roux S."/>
            <person name="Paez-Espino D."/>
            <person name="Jungbluth S."/>
            <person name="Walsh D.A."/>
            <person name="Denef V.J."/>
            <person name="McMahon K.D."/>
            <person name="Konstantinidis K.T."/>
            <person name="Eloe-Fadrosh E.A."/>
            <person name="Kyrpides N.C."/>
            <person name="Woyke T."/>
        </authorList>
    </citation>
    <scope>NUCLEOTIDE SEQUENCE</scope>
    <source>
        <strain evidence="3">GVMAG-M-3300009068-25</strain>
    </source>
</reference>
<dbReference type="InterPro" id="IPR003961">
    <property type="entry name" value="FN3_dom"/>
</dbReference>
<dbReference type="Pfam" id="PF21722">
    <property type="entry name" value="Gly_rich_2"/>
    <property type="match status" value="1"/>
</dbReference>
<dbReference type="InterPro" id="IPR036116">
    <property type="entry name" value="FN3_sf"/>
</dbReference>
<feature type="region of interest" description="Disordered" evidence="1">
    <location>
        <begin position="571"/>
        <end position="592"/>
    </location>
</feature>
<evidence type="ECO:0000259" key="2">
    <source>
        <dbReference type="SMART" id="SM00060"/>
    </source>
</evidence>
<feature type="region of interest" description="Disordered" evidence="1">
    <location>
        <begin position="600"/>
        <end position="619"/>
    </location>
</feature>
<dbReference type="InterPro" id="IPR049304">
    <property type="entry name" value="Gly_rich_dom"/>
</dbReference>
<feature type="domain" description="Fibronectin type-III" evidence="2">
    <location>
        <begin position="241"/>
        <end position="326"/>
    </location>
</feature>
<protein>
    <recommendedName>
        <fullName evidence="2">Fibronectin type-III domain-containing protein</fullName>
    </recommendedName>
</protein>
<feature type="compositionally biased region" description="Gly residues" evidence="1">
    <location>
        <begin position="581"/>
        <end position="590"/>
    </location>
</feature>
<dbReference type="AlphaFoldDB" id="A0A6C0EMN7"/>
<name>A0A6C0EMN7_9ZZZZ</name>
<feature type="domain" description="Fibronectin type-III" evidence="2">
    <location>
        <begin position="612"/>
        <end position="696"/>
    </location>
</feature>